<keyword evidence="2" id="KW-1133">Transmembrane helix</keyword>
<evidence type="ECO:0000313" key="3">
    <source>
        <dbReference type="EMBL" id="KGG07850.1"/>
    </source>
</evidence>
<organism evidence="3 4">
    <name type="scientific">Prochlorococcus marinus str. MIT 9401</name>
    <dbReference type="NCBI Taxonomy" id="167551"/>
    <lineage>
        <taxon>Bacteria</taxon>
        <taxon>Bacillati</taxon>
        <taxon>Cyanobacteriota</taxon>
        <taxon>Cyanophyceae</taxon>
        <taxon>Synechococcales</taxon>
        <taxon>Prochlorococcaceae</taxon>
        <taxon>Prochlorococcus</taxon>
    </lineage>
</organism>
<evidence type="ECO:0000256" key="1">
    <source>
        <dbReference type="SAM" id="MobiDB-lite"/>
    </source>
</evidence>
<sequence length="94" mass="11005">MPEINKSKKTIEKSMAQDLKDKNKNKNEKKDLINVVKDKESFHLNSLITKNISLFTNNPNYKMLAWLIVQLTIFSLFVLSVNIFKNNLIPYFNT</sequence>
<evidence type="ECO:0000256" key="2">
    <source>
        <dbReference type="SAM" id="Phobius"/>
    </source>
</evidence>
<accession>A0A0A2B4X9</accession>
<feature type="region of interest" description="Disordered" evidence="1">
    <location>
        <begin position="1"/>
        <end position="25"/>
    </location>
</feature>
<dbReference type="Proteomes" id="UP000030481">
    <property type="component" value="Unassembled WGS sequence"/>
</dbReference>
<gene>
    <name evidence="3" type="ORF">EV01_0928</name>
</gene>
<comment type="caution">
    <text evidence="3">The sequence shown here is derived from an EMBL/GenBank/DDBJ whole genome shotgun (WGS) entry which is preliminary data.</text>
</comment>
<name>A0A0A2B4X9_PROMR</name>
<dbReference type="AlphaFoldDB" id="A0A0A2B4X9"/>
<evidence type="ECO:0000313" key="4">
    <source>
        <dbReference type="Proteomes" id="UP000030481"/>
    </source>
</evidence>
<feature type="transmembrane region" description="Helical" evidence="2">
    <location>
        <begin position="63"/>
        <end position="84"/>
    </location>
</feature>
<keyword evidence="2" id="KW-0812">Transmembrane</keyword>
<keyword evidence="2" id="KW-0472">Membrane</keyword>
<feature type="compositionally biased region" description="Basic and acidic residues" evidence="1">
    <location>
        <begin position="1"/>
        <end position="12"/>
    </location>
</feature>
<reference evidence="4" key="1">
    <citation type="journal article" date="2014" name="Sci. Data">
        <title>Genomes of diverse isolates of the marine cyanobacterium Prochlorococcus.</title>
        <authorList>
            <person name="Biller S."/>
            <person name="Berube P."/>
            <person name="Thompson J."/>
            <person name="Kelly L."/>
            <person name="Roggensack S."/>
            <person name="Awad L."/>
            <person name="Roache-Johnson K."/>
            <person name="Ding H."/>
            <person name="Giovannoni S.J."/>
            <person name="Moore L.R."/>
            <person name="Chisholm S.W."/>
        </authorList>
    </citation>
    <scope>NUCLEOTIDE SEQUENCE [LARGE SCALE GENOMIC DNA]</scope>
</reference>
<proteinExistence type="predicted"/>
<dbReference type="EMBL" id="JNAR01000012">
    <property type="protein sequence ID" value="KGG07850.1"/>
    <property type="molecule type" value="Genomic_DNA"/>
</dbReference>
<protein>
    <submittedName>
        <fullName evidence="3">Uncharacterized protein</fullName>
    </submittedName>
</protein>